<protein>
    <submittedName>
        <fullName evidence="1">Uncharacterized protein</fullName>
    </submittedName>
</protein>
<dbReference type="AlphaFoldDB" id="A0A1B8RPL1"/>
<reference evidence="1 2" key="1">
    <citation type="submission" date="2016-06" db="EMBL/GenBank/DDBJ databases">
        <authorList>
            <person name="Kjaerup R.B."/>
            <person name="Dalgaard T.S."/>
            <person name="Juul-Madsen H.R."/>
        </authorList>
    </citation>
    <scope>NUCLEOTIDE SEQUENCE [LARGE SCALE GENOMIC DNA]</scope>
    <source>
        <strain evidence="1 2">373-A1</strain>
    </source>
</reference>
<dbReference type="Proteomes" id="UP000092714">
    <property type="component" value="Unassembled WGS sequence"/>
</dbReference>
<evidence type="ECO:0000313" key="2">
    <source>
        <dbReference type="Proteomes" id="UP000092714"/>
    </source>
</evidence>
<proteinExistence type="predicted"/>
<sequence length="167" mass="19602">MGKTLVINMKDIVIEGDILDVAGDITGIIYNISKEIDDEISVDYVDGENKNLLKHRKYGACTFFFNLNKVWGSRKKERIIKEISQYLNKDGDIYVWDINKERGKIIDNKVKVILPNEKVKEIEFKNYNPLLTCSFEEVKKILEKYCKIEETKVWEDIFFIKAKKIID</sequence>
<dbReference type="EMBL" id="MAPZ01000019">
    <property type="protein sequence ID" value="OBY10706.1"/>
    <property type="molecule type" value="Genomic_DNA"/>
</dbReference>
<keyword evidence="2" id="KW-1185">Reference proteome</keyword>
<accession>A0A1B8RPL1</accession>
<organism evidence="1 2">
    <name type="scientific">Clostridium paraputrificum</name>
    <dbReference type="NCBI Taxonomy" id="29363"/>
    <lineage>
        <taxon>Bacteria</taxon>
        <taxon>Bacillati</taxon>
        <taxon>Bacillota</taxon>
        <taxon>Clostridia</taxon>
        <taxon>Eubacteriales</taxon>
        <taxon>Clostridiaceae</taxon>
        <taxon>Clostridium</taxon>
    </lineage>
</organism>
<dbReference type="eggNOG" id="ENOG5033ZXT">
    <property type="taxonomic scope" value="Bacteria"/>
</dbReference>
<comment type="caution">
    <text evidence="1">The sequence shown here is derived from an EMBL/GenBank/DDBJ whole genome shotgun (WGS) entry which is preliminary data.</text>
</comment>
<dbReference type="OrthoDB" id="1929483at2"/>
<dbReference type="GeneID" id="42774633"/>
<dbReference type="RefSeq" id="WP_027096794.1">
    <property type="nucleotide sequence ID" value="NZ_CABHIH010000002.1"/>
</dbReference>
<gene>
    <name evidence="1" type="ORF">CP373A1_09370</name>
</gene>
<evidence type="ECO:0000313" key="1">
    <source>
        <dbReference type="EMBL" id="OBY10706.1"/>
    </source>
</evidence>
<name>A0A1B8RPL1_9CLOT</name>